<dbReference type="InterPro" id="IPR008271">
    <property type="entry name" value="Ser/Thr_kinase_AS"/>
</dbReference>
<dbReference type="PROSITE" id="PS00108">
    <property type="entry name" value="PROTEIN_KINASE_ST"/>
    <property type="match status" value="1"/>
</dbReference>
<keyword evidence="13" id="KW-0142">cGMP-binding</keyword>
<dbReference type="PROSITE" id="PS00107">
    <property type="entry name" value="PROTEIN_KINASE_ATP"/>
    <property type="match status" value="1"/>
</dbReference>
<dbReference type="Gene3D" id="1.10.510.10">
    <property type="entry name" value="Transferase(Phosphotransferase) domain 1"/>
    <property type="match status" value="1"/>
</dbReference>
<dbReference type="SUPFAM" id="SSF51206">
    <property type="entry name" value="cAMP-binding domain-like"/>
    <property type="match status" value="2"/>
</dbReference>
<dbReference type="GO" id="GO:0004691">
    <property type="term" value="F:cAMP-dependent protein kinase activity"/>
    <property type="evidence" value="ECO:0007669"/>
    <property type="project" value="TreeGrafter"/>
</dbReference>
<evidence type="ECO:0000256" key="2">
    <source>
        <dbReference type="ARBA" id="ARBA00006352"/>
    </source>
</evidence>
<dbReference type="SMART" id="SM00133">
    <property type="entry name" value="S_TK_X"/>
    <property type="match status" value="1"/>
</dbReference>
<feature type="domain" description="AGC-kinase C-terminal" evidence="20">
    <location>
        <begin position="483"/>
        <end position="537"/>
    </location>
</feature>
<organism evidence="21">
    <name type="scientific">Haptolina ericina</name>
    <dbReference type="NCBI Taxonomy" id="156174"/>
    <lineage>
        <taxon>Eukaryota</taxon>
        <taxon>Haptista</taxon>
        <taxon>Haptophyta</taxon>
        <taxon>Prymnesiophyceae</taxon>
        <taxon>Prymnesiales</taxon>
        <taxon>Prymnesiaceae</taxon>
        <taxon>Haptolina</taxon>
    </lineage>
</organism>
<evidence type="ECO:0000256" key="12">
    <source>
        <dbReference type="ARBA" id="ARBA00022842"/>
    </source>
</evidence>
<evidence type="ECO:0000256" key="17">
    <source>
        <dbReference type="PROSITE-ProRule" id="PRU10141"/>
    </source>
</evidence>
<keyword evidence="10" id="KW-0418">Kinase</keyword>
<feature type="binding site" evidence="17">
    <location>
        <position position="260"/>
    </location>
    <ligand>
        <name>ATP</name>
        <dbReference type="ChEBI" id="CHEBI:30616"/>
    </ligand>
</feature>
<feature type="domain" description="Cyclic nucleotide-binding" evidence="19">
    <location>
        <begin position="1"/>
        <end position="83"/>
    </location>
</feature>
<evidence type="ECO:0000256" key="14">
    <source>
        <dbReference type="ARBA" id="ARBA00024113"/>
    </source>
</evidence>
<keyword evidence="6" id="KW-0140">cGMP</keyword>
<comment type="similarity">
    <text evidence="2">Belongs to the protein kinase superfamily. AGC Ser/Thr protein kinase family. cGMP subfamily.</text>
</comment>
<dbReference type="GO" id="GO:0005524">
    <property type="term" value="F:ATP binding"/>
    <property type="evidence" value="ECO:0007669"/>
    <property type="project" value="UniProtKB-UniRule"/>
</dbReference>
<dbReference type="GO" id="GO:0005952">
    <property type="term" value="C:cAMP-dependent protein kinase complex"/>
    <property type="evidence" value="ECO:0007669"/>
    <property type="project" value="TreeGrafter"/>
</dbReference>
<evidence type="ECO:0000256" key="4">
    <source>
        <dbReference type="ARBA" id="ARBA00022490"/>
    </source>
</evidence>
<evidence type="ECO:0000256" key="8">
    <source>
        <dbReference type="ARBA" id="ARBA00022723"/>
    </source>
</evidence>
<keyword evidence="5" id="KW-0723">Serine/threonine-protein kinase</keyword>
<accession>A0A7S3FKY0</accession>
<evidence type="ECO:0000259" key="18">
    <source>
        <dbReference type="PROSITE" id="PS50011"/>
    </source>
</evidence>
<sequence length="537" mass="60520">MADSLFFIKTGEAVAVRKDTGDTVLARMKSGDVFGESALQGSRNPRMATVRADGPVTTLQLSRIRFNELLGDLNEVLNANFNQKVLGGVEIFKALDNTEMGMLIQSLKEQRFEQGTQIITQGEPGDTFYVVKQGTVQVSIMGADGEVHVIKEAMASGEYFGERALIEEEPRNATVTVTSEFALCMTLTREDFGALIGPMNALLQREADKREREDQRALRPVIKQSELKSMGLLGVGAFGRVTLVVHEPTDTTYALKAIRKGQVIALKQEEHIMNEKNLLALCDHPFLLSLVATFQDDWEIYMLTELALGGELFSFLRARQRLDEDTARFYAACVGSAFSYMHDTHSMCYRDLKPENLMFDEKGYIKVVDFGFAKIVKERTFTLCGTPEYLAPEVIMSKGHNCSVDWWAFGILIYEMINGQPPFIADDPMDIYPLIIQNDLKFTPKFSKAAKQLISQLLISNPAERLGSLRQRSRDVICQQFFNAIDWPSLLARLLPAPYVPIIKNRTDTSNFDEVVEEDDEDYREYLQGNEHIFDGF</sequence>
<evidence type="ECO:0000256" key="9">
    <source>
        <dbReference type="ARBA" id="ARBA00022741"/>
    </source>
</evidence>
<dbReference type="Gene3D" id="2.60.120.10">
    <property type="entry name" value="Jelly Rolls"/>
    <property type="match status" value="2"/>
</dbReference>
<keyword evidence="12" id="KW-0460">Magnesium</keyword>
<dbReference type="FunFam" id="1.10.510.10:FF:000005">
    <property type="entry name" value="cAMP-dependent protein kinase catalytic subunit alpha"/>
    <property type="match status" value="1"/>
</dbReference>
<dbReference type="CDD" id="cd00038">
    <property type="entry name" value="CAP_ED"/>
    <property type="match status" value="2"/>
</dbReference>
<dbReference type="PROSITE" id="PS00888">
    <property type="entry name" value="CNMP_BINDING_1"/>
    <property type="match status" value="1"/>
</dbReference>
<feature type="domain" description="Protein kinase" evidence="18">
    <location>
        <begin position="227"/>
        <end position="482"/>
    </location>
</feature>
<evidence type="ECO:0000256" key="5">
    <source>
        <dbReference type="ARBA" id="ARBA00022527"/>
    </source>
</evidence>
<dbReference type="Pfam" id="PF00027">
    <property type="entry name" value="cNMP_binding"/>
    <property type="match status" value="2"/>
</dbReference>
<keyword evidence="8" id="KW-0479">Metal-binding</keyword>
<evidence type="ECO:0000256" key="6">
    <source>
        <dbReference type="ARBA" id="ARBA00022535"/>
    </source>
</evidence>
<keyword evidence="4" id="KW-0963">Cytoplasm</keyword>
<dbReference type="PROSITE" id="PS51285">
    <property type="entry name" value="AGC_KINASE_CTER"/>
    <property type="match status" value="1"/>
</dbReference>
<comment type="catalytic activity">
    <reaction evidence="15">
        <text>L-threonyl-[protein] + ATP = O-phospho-L-threonyl-[protein] + ADP + H(+)</text>
        <dbReference type="Rhea" id="RHEA:46608"/>
        <dbReference type="Rhea" id="RHEA-COMP:11060"/>
        <dbReference type="Rhea" id="RHEA-COMP:11605"/>
        <dbReference type="ChEBI" id="CHEBI:15378"/>
        <dbReference type="ChEBI" id="CHEBI:30013"/>
        <dbReference type="ChEBI" id="CHEBI:30616"/>
        <dbReference type="ChEBI" id="CHEBI:61977"/>
        <dbReference type="ChEBI" id="CHEBI:456216"/>
        <dbReference type="EC" id="2.7.11.12"/>
    </reaction>
</comment>
<evidence type="ECO:0000256" key="11">
    <source>
        <dbReference type="ARBA" id="ARBA00022840"/>
    </source>
</evidence>
<dbReference type="InterPro" id="IPR017441">
    <property type="entry name" value="Protein_kinase_ATP_BS"/>
</dbReference>
<keyword evidence="11 17" id="KW-0067">ATP-binding</keyword>
<evidence type="ECO:0000256" key="16">
    <source>
        <dbReference type="ARBA" id="ARBA00047462"/>
    </source>
</evidence>
<dbReference type="Gene3D" id="3.30.200.20">
    <property type="entry name" value="Phosphorylase Kinase, domain 1"/>
    <property type="match status" value="1"/>
</dbReference>
<comment type="cofactor">
    <cofactor evidence="1">
        <name>Mg(2+)</name>
        <dbReference type="ChEBI" id="CHEBI:18420"/>
    </cofactor>
</comment>
<evidence type="ECO:0000256" key="13">
    <source>
        <dbReference type="ARBA" id="ARBA00022992"/>
    </source>
</evidence>
<keyword evidence="7" id="KW-0808">Transferase</keyword>
<evidence type="ECO:0000313" key="21">
    <source>
        <dbReference type="EMBL" id="CAE0154188.1"/>
    </source>
</evidence>
<dbReference type="EC" id="2.7.11.12" evidence="3"/>
<dbReference type="GO" id="GO:0046872">
    <property type="term" value="F:metal ion binding"/>
    <property type="evidence" value="ECO:0007669"/>
    <property type="project" value="UniProtKB-KW"/>
</dbReference>
<evidence type="ECO:0000256" key="3">
    <source>
        <dbReference type="ARBA" id="ARBA00012428"/>
    </source>
</evidence>
<dbReference type="SMART" id="SM00100">
    <property type="entry name" value="cNMP"/>
    <property type="match status" value="2"/>
</dbReference>
<dbReference type="GO" id="GO:0004692">
    <property type="term" value="F:cGMP-dependent protein kinase activity"/>
    <property type="evidence" value="ECO:0007669"/>
    <property type="project" value="UniProtKB-EC"/>
</dbReference>
<dbReference type="PRINTS" id="PR00103">
    <property type="entry name" value="CAMPKINASE"/>
</dbReference>
<dbReference type="GO" id="GO:0030553">
    <property type="term" value="F:cGMP binding"/>
    <property type="evidence" value="ECO:0007669"/>
    <property type="project" value="UniProtKB-KW"/>
</dbReference>
<evidence type="ECO:0000259" key="20">
    <source>
        <dbReference type="PROSITE" id="PS51285"/>
    </source>
</evidence>
<dbReference type="InterPro" id="IPR000961">
    <property type="entry name" value="AGC-kinase_C"/>
</dbReference>
<dbReference type="PANTHER" id="PTHR24353:SF37">
    <property type="entry name" value="CAMP-DEPENDENT PROTEIN KINASE CATALYTIC SUBUNIT PRKX"/>
    <property type="match status" value="1"/>
</dbReference>
<dbReference type="InterPro" id="IPR000595">
    <property type="entry name" value="cNMP-bd_dom"/>
</dbReference>
<dbReference type="PROSITE" id="PS50011">
    <property type="entry name" value="PROTEIN_KINASE_DOM"/>
    <property type="match status" value="1"/>
</dbReference>
<dbReference type="PANTHER" id="PTHR24353">
    <property type="entry name" value="CYCLIC NUCLEOTIDE-DEPENDENT PROTEIN KINASE"/>
    <property type="match status" value="1"/>
</dbReference>
<dbReference type="InterPro" id="IPR018490">
    <property type="entry name" value="cNMP-bd_dom_sf"/>
</dbReference>
<dbReference type="InterPro" id="IPR014710">
    <property type="entry name" value="RmlC-like_jellyroll"/>
</dbReference>
<dbReference type="PROSITE" id="PS50042">
    <property type="entry name" value="CNMP_BINDING_3"/>
    <property type="match status" value="2"/>
</dbReference>
<dbReference type="InterPro" id="IPR000719">
    <property type="entry name" value="Prot_kinase_dom"/>
</dbReference>
<dbReference type="SUPFAM" id="SSF56112">
    <property type="entry name" value="Protein kinase-like (PK-like)"/>
    <property type="match status" value="1"/>
</dbReference>
<name>A0A7S3FKY0_9EUKA</name>
<evidence type="ECO:0000256" key="10">
    <source>
        <dbReference type="ARBA" id="ARBA00022777"/>
    </source>
</evidence>
<dbReference type="Pfam" id="PF00069">
    <property type="entry name" value="Pkinase"/>
    <property type="match status" value="1"/>
</dbReference>
<gene>
    <name evidence="21" type="ORF">HERI1096_LOCUS40405</name>
</gene>
<dbReference type="InterPro" id="IPR018488">
    <property type="entry name" value="cNMP-bd_CS"/>
</dbReference>
<keyword evidence="9 17" id="KW-0547">Nucleotide-binding</keyword>
<evidence type="ECO:0000256" key="15">
    <source>
        <dbReference type="ARBA" id="ARBA00047298"/>
    </source>
</evidence>
<comment type="catalytic activity">
    <reaction evidence="16">
        <text>L-seryl-[protein] + ATP = O-phospho-L-seryl-[protein] + ADP + H(+)</text>
        <dbReference type="Rhea" id="RHEA:17989"/>
        <dbReference type="Rhea" id="RHEA-COMP:9863"/>
        <dbReference type="Rhea" id="RHEA-COMP:11604"/>
        <dbReference type="ChEBI" id="CHEBI:15378"/>
        <dbReference type="ChEBI" id="CHEBI:29999"/>
        <dbReference type="ChEBI" id="CHEBI:30616"/>
        <dbReference type="ChEBI" id="CHEBI:83421"/>
        <dbReference type="ChEBI" id="CHEBI:456216"/>
        <dbReference type="EC" id="2.7.11.12"/>
    </reaction>
</comment>
<dbReference type="InterPro" id="IPR011009">
    <property type="entry name" value="Kinase-like_dom_sf"/>
</dbReference>
<feature type="domain" description="Cyclic nucleotide-binding" evidence="19">
    <location>
        <begin position="91"/>
        <end position="213"/>
    </location>
</feature>
<dbReference type="EMBL" id="HBHX01073006">
    <property type="protein sequence ID" value="CAE0154188.1"/>
    <property type="molecule type" value="Transcribed_RNA"/>
</dbReference>
<reference evidence="21" key="1">
    <citation type="submission" date="2021-01" db="EMBL/GenBank/DDBJ databases">
        <authorList>
            <person name="Corre E."/>
            <person name="Pelletier E."/>
            <person name="Niang G."/>
            <person name="Scheremetjew M."/>
            <person name="Finn R."/>
            <person name="Kale V."/>
            <person name="Holt S."/>
            <person name="Cochrane G."/>
            <person name="Meng A."/>
            <person name="Brown T."/>
            <person name="Cohen L."/>
        </authorList>
    </citation>
    <scope>NUCLEOTIDE SEQUENCE</scope>
    <source>
        <strain evidence="21">CCMP281</strain>
    </source>
</reference>
<proteinExistence type="inferred from homology"/>
<protein>
    <recommendedName>
        <fullName evidence="14">cGMP-dependent protein kinase</fullName>
        <ecNumber evidence="3">2.7.11.12</ecNumber>
    </recommendedName>
</protein>
<evidence type="ECO:0000256" key="1">
    <source>
        <dbReference type="ARBA" id="ARBA00001946"/>
    </source>
</evidence>
<dbReference type="AlphaFoldDB" id="A0A7S3FKY0"/>
<evidence type="ECO:0000259" key="19">
    <source>
        <dbReference type="PROSITE" id="PS50042"/>
    </source>
</evidence>
<dbReference type="SMART" id="SM00220">
    <property type="entry name" value="S_TKc"/>
    <property type="match status" value="1"/>
</dbReference>
<evidence type="ECO:0000256" key="7">
    <source>
        <dbReference type="ARBA" id="ARBA00022679"/>
    </source>
</evidence>